<reference evidence="2 3" key="1">
    <citation type="journal article" date="2011" name="J. Bacteriol.">
        <title>Genome sequence of Brevibacillus laterosporus LMG 15441, a pathogen of invertebrates.</title>
        <authorList>
            <person name="Djukic M."/>
            <person name="Poehlein A."/>
            <person name="Thurmer A."/>
            <person name="Daniel R."/>
        </authorList>
    </citation>
    <scope>NUCLEOTIDE SEQUENCE [LARGE SCALE GENOMIC DNA]</scope>
    <source>
        <strain evidence="2 3">LMG 15441</strain>
    </source>
</reference>
<accession>A0A075R7P2</accession>
<gene>
    <name evidence="2" type="ORF">BRLA_c031240</name>
</gene>
<dbReference type="PROSITE" id="PS50164">
    <property type="entry name" value="GIY_YIG"/>
    <property type="match status" value="1"/>
</dbReference>
<dbReference type="NCBIfam" id="TIGR01453">
    <property type="entry name" value="grpIintron_endo"/>
    <property type="match status" value="1"/>
</dbReference>
<keyword evidence="2" id="KW-0540">Nuclease</keyword>
<dbReference type="InterPro" id="IPR036390">
    <property type="entry name" value="WH_DNA-bd_sf"/>
</dbReference>
<dbReference type="eggNOG" id="ENOG5033ACU">
    <property type="taxonomic scope" value="Bacteria"/>
</dbReference>
<keyword evidence="2" id="KW-0255">Endonuclease</keyword>
<dbReference type="EMBL" id="CP007806">
    <property type="protein sequence ID" value="AIG27436.1"/>
    <property type="molecule type" value="Genomic_DNA"/>
</dbReference>
<organism evidence="2 3">
    <name type="scientific">Brevibacillus laterosporus LMG 15441</name>
    <dbReference type="NCBI Taxonomy" id="1042163"/>
    <lineage>
        <taxon>Bacteria</taxon>
        <taxon>Bacillati</taxon>
        <taxon>Bacillota</taxon>
        <taxon>Bacilli</taxon>
        <taxon>Bacillales</taxon>
        <taxon>Paenibacillaceae</taxon>
        <taxon>Brevibacillus</taxon>
    </lineage>
</organism>
<dbReference type="SUPFAM" id="SSF46785">
    <property type="entry name" value="Winged helix' DNA-binding domain"/>
    <property type="match status" value="1"/>
</dbReference>
<dbReference type="RefSeq" id="WP_003337118.1">
    <property type="nucleotide sequence ID" value="NZ_CP007806.1"/>
</dbReference>
<dbReference type="STRING" id="1042163.BRLA_c031240"/>
<dbReference type="KEGG" id="blr:BRLA_c031240"/>
<evidence type="ECO:0000313" key="2">
    <source>
        <dbReference type="EMBL" id="AIG27436.1"/>
    </source>
</evidence>
<feature type="domain" description="GIY-YIG" evidence="1">
    <location>
        <begin position="1"/>
        <end position="94"/>
    </location>
</feature>
<dbReference type="Proteomes" id="UP000005850">
    <property type="component" value="Chromosome"/>
</dbReference>
<keyword evidence="3" id="KW-1185">Reference proteome</keyword>
<keyword evidence="2" id="KW-0378">Hydrolase</keyword>
<dbReference type="Gene3D" id="1.10.10.10">
    <property type="entry name" value="Winged helix-like DNA-binding domain superfamily/Winged helix DNA-binding domain"/>
    <property type="match status" value="1"/>
</dbReference>
<evidence type="ECO:0000313" key="3">
    <source>
        <dbReference type="Proteomes" id="UP000005850"/>
    </source>
</evidence>
<dbReference type="SUPFAM" id="SSF82771">
    <property type="entry name" value="GIY-YIG endonuclease"/>
    <property type="match status" value="1"/>
</dbReference>
<sequence length="215" mass="24863">MESGVYKITCLVNRKIYIGSSKDAEKRHFQHWQALKRGTHHNIHLQRAWAKYGEENFSFEIIEKLDGPPNKLIEREQYWLDQTKCYMSEVGFNIATRAGTPAGGKGFKHVMIFCDMEAKRIWDSLSIREAGFLSWLLLYLDEENRVMGDNEIGKKGEPLNQKHLMKLMRKTKSFISKHIKSLQDKGLIFVVVEGNKRTIYVSTTIAMYGGMKQNG</sequence>
<protein>
    <submittedName>
        <fullName evidence="2">Group I intron endonuclease</fullName>
    </submittedName>
</protein>
<dbReference type="CDD" id="cd10437">
    <property type="entry name" value="GIY-YIG_HE_I-TevI_like"/>
    <property type="match status" value="1"/>
</dbReference>
<name>A0A075R7P2_BRELA</name>
<evidence type="ECO:0000259" key="1">
    <source>
        <dbReference type="PROSITE" id="PS50164"/>
    </source>
</evidence>
<proteinExistence type="predicted"/>
<dbReference type="GO" id="GO:0004519">
    <property type="term" value="F:endonuclease activity"/>
    <property type="evidence" value="ECO:0007669"/>
    <property type="project" value="UniProtKB-KW"/>
</dbReference>
<dbReference type="Gene3D" id="3.40.1440.10">
    <property type="entry name" value="GIY-YIG endonuclease"/>
    <property type="match status" value="1"/>
</dbReference>
<dbReference type="InterPro" id="IPR035901">
    <property type="entry name" value="GIY-YIG_endonuc_sf"/>
</dbReference>
<dbReference type="Pfam" id="PF01541">
    <property type="entry name" value="GIY-YIG"/>
    <property type="match status" value="1"/>
</dbReference>
<dbReference type="AlphaFoldDB" id="A0A075R7P2"/>
<dbReference type="SMART" id="SM00465">
    <property type="entry name" value="GIYc"/>
    <property type="match status" value="1"/>
</dbReference>
<dbReference type="InterPro" id="IPR036388">
    <property type="entry name" value="WH-like_DNA-bd_sf"/>
</dbReference>
<dbReference type="InterPro" id="IPR000305">
    <property type="entry name" value="GIY-YIG_endonuc"/>
</dbReference>
<dbReference type="InterPro" id="IPR006350">
    <property type="entry name" value="Intron_endoG1"/>
</dbReference>
<dbReference type="HOGENOM" id="CLU_1281145_0_0_9"/>